<evidence type="ECO:0000256" key="3">
    <source>
        <dbReference type="ARBA" id="ARBA00023274"/>
    </source>
</evidence>
<dbReference type="InterPro" id="IPR021137">
    <property type="entry name" value="Ribosomal_bL35-like"/>
</dbReference>
<dbReference type="Proteomes" id="UP000823629">
    <property type="component" value="Unassembled WGS sequence"/>
</dbReference>
<dbReference type="GO" id="GO:0006412">
    <property type="term" value="P:translation"/>
    <property type="evidence" value="ECO:0007669"/>
    <property type="project" value="UniProtKB-UniRule"/>
</dbReference>
<keyword evidence="3 4" id="KW-0687">Ribonucleoprotein</keyword>
<evidence type="ECO:0000256" key="4">
    <source>
        <dbReference type="HAMAP-Rule" id="MF_00514"/>
    </source>
</evidence>
<dbReference type="PRINTS" id="PR00064">
    <property type="entry name" value="RIBOSOMALL35"/>
</dbReference>
<dbReference type="GO" id="GO:1990904">
    <property type="term" value="C:ribonucleoprotein complex"/>
    <property type="evidence" value="ECO:0007669"/>
    <property type="project" value="UniProtKB-KW"/>
</dbReference>
<dbReference type="PROSITE" id="PS00936">
    <property type="entry name" value="RIBOSOMAL_L35"/>
    <property type="match status" value="1"/>
</dbReference>
<proteinExistence type="inferred from homology"/>
<comment type="caution">
    <text evidence="7">The sequence shown here is derived from an EMBL/GenBank/DDBJ whole genome shotgun (WGS) entry which is preliminary data.</text>
</comment>
<dbReference type="EMBL" id="JADING010000070">
    <property type="protein sequence ID" value="MBO8414332.1"/>
    <property type="molecule type" value="Genomic_DNA"/>
</dbReference>
<dbReference type="Gene3D" id="4.10.410.60">
    <property type="match status" value="1"/>
</dbReference>
<dbReference type="AlphaFoldDB" id="A0A9D9D8E8"/>
<evidence type="ECO:0000256" key="5">
    <source>
        <dbReference type="RuleBase" id="RU000568"/>
    </source>
</evidence>
<protein>
    <recommendedName>
        <fullName evidence="4">Large ribosomal subunit protein bL35</fullName>
    </recommendedName>
</protein>
<dbReference type="Pfam" id="PF01632">
    <property type="entry name" value="Ribosomal_L35p"/>
    <property type="match status" value="1"/>
</dbReference>
<feature type="compositionally biased region" description="Basic residues" evidence="6">
    <location>
        <begin position="38"/>
        <end position="48"/>
    </location>
</feature>
<dbReference type="HAMAP" id="MF_00514">
    <property type="entry name" value="Ribosomal_bL35"/>
    <property type="match status" value="1"/>
</dbReference>
<comment type="similarity">
    <text evidence="1 4 5">Belongs to the bacterial ribosomal protein bL35 family.</text>
</comment>
<gene>
    <name evidence="4" type="primary">rpmI</name>
    <name evidence="7" type="ORF">IAC78_02510</name>
</gene>
<accession>A0A9D9D8E8</accession>
<dbReference type="InterPro" id="IPR037229">
    <property type="entry name" value="Ribosomal_bL35_sf"/>
</dbReference>
<organism evidence="7 8">
    <name type="scientific">Candidatus Scatoplasma merdavium</name>
    <dbReference type="NCBI Taxonomy" id="2840932"/>
    <lineage>
        <taxon>Bacteria</taxon>
        <taxon>Bacillati</taxon>
        <taxon>Bacillota</taxon>
        <taxon>Bacilli</taxon>
        <taxon>Bacillales</taxon>
        <taxon>Candidatus Scatoplasma</taxon>
    </lineage>
</organism>
<evidence type="ECO:0000256" key="1">
    <source>
        <dbReference type="ARBA" id="ARBA00006598"/>
    </source>
</evidence>
<dbReference type="SUPFAM" id="SSF143034">
    <property type="entry name" value="L35p-like"/>
    <property type="match status" value="1"/>
</dbReference>
<evidence type="ECO:0000256" key="2">
    <source>
        <dbReference type="ARBA" id="ARBA00022980"/>
    </source>
</evidence>
<evidence type="ECO:0000313" key="8">
    <source>
        <dbReference type="Proteomes" id="UP000823629"/>
    </source>
</evidence>
<name>A0A9D9D8E8_9BACL</name>
<sequence length="66" mass="7425">MKVKQKTKRAVAKRFHVSGAGKVMKNGNTNTSHLALSKSHKRKMHLRKAGALSTADCRRLRRLISK</sequence>
<dbReference type="InterPro" id="IPR001706">
    <property type="entry name" value="Ribosomal_bL35"/>
</dbReference>
<evidence type="ECO:0000256" key="6">
    <source>
        <dbReference type="SAM" id="MobiDB-lite"/>
    </source>
</evidence>
<dbReference type="GO" id="GO:0005840">
    <property type="term" value="C:ribosome"/>
    <property type="evidence" value="ECO:0007669"/>
    <property type="project" value="UniProtKB-KW"/>
</dbReference>
<evidence type="ECO:0000313" key="7">
    <source>
        <dbReference type="EMBL" id="MBO8414332.1"/>
    </source>
</evidence>
<keyword evidence="2 4" id="KW-0689">Ribosomal protein</keyword>
<dbReference type="InterPro" id="IPR018265">
    <property type="entry name" value="Ribosomal_bL35_CS"/>
</dbReference>
<feature type="region of interest" description="Disordered" evidence="6">
    <location>
        <begin position="18"/>
        <end position="50"/>
    </location>
</feature>
<dbReference type="GO" id="GO:0003735">
    <property type="term" value="F:structural constituent of ribosome"/>
    <property type="evidence" value="ECO:0007669"/>
    <property type="project" value="InterPro"/>
</dbReference>
<reference evidence="7" key="2">
    <citation type="journal article" date="2021" name="PeerJ">
        <title>Extensive microbial diversity within the chicken gut microbiome revealed by metagenomics and culture.</title>
        <authorList>
            <person name="Gilroy R."/>
            <person name="Ravi A."/>
            <person name="Getino M."/>
            <person name="Pursley I."/>
            <person name="Horton D.L."/>
            <person name="Alikhan N.F."/>
            <person name="Baker D."/>
            <person name="Gharbi K."/>
            <person name="Hall N."/>
            <person name="Watson M."/>
            <person name="Adriaenssens E.M."/>
            <person name="Foster-Nyarko E."/>
            <person name="Jarju S."/>
            <person name="Secka A."/>
            <person name="Antonio M."/>
            <person name="Oren A."/>
            <person name="Chaudhuri R.R."/>
            <person name="La Ragione R."/>
            <person name="Hildebrand F."/>
            <person name="Pallen M.J."/>
        </authorList>
    </citation>
    <scope>NUCLEOTIDE SEQUENCE</scope>
    <source>
        <strain evidence="7">1748</strain>
    </source>
</reference>
<reference evidence="7" key="1">
    <citation type="submission" date="2020-10" db="EMBL/GenBank/DDBJ databases">
        <authorList>
            <person name="Gilroy R."/>
        </authorList>
    </citation>
    <scope>NUCLEOTIDE SEQUENCE</scope>
    <source>
        <strain evidence="7">1748</strain>
    </source>
</reference>